<sequence>MVSLLLPSLKLLSNPDYLTGLQ</sequence>
<proteinExistence type="predicted"/>
<evidence type="ECO:0000313" key="1">
    <source>
        <dbReference type="EMBL" id="JAH40063.1"/>
    </source>
</evidence>
<organism evidence="1">
    <name type="scientific">Anguilla anguilla</name>
    <name type="common">European freshwater eel</name>
    <name type="synonym">Muraena anguilla</name>
    <dbReference type="NCBI Taxonomy" id="7936"/>
    <lineage>
        <taxon>Eukaryota</taxon>
        <taxon>Metazoa</taxon>
        <taxon>Chordata</taxon>
        <taxon>Craniata</taxon>
        <taxon>Vertebrata</taxon>
        <taxon>Euteleostomi</taxon>
        <taxon>Actinopterygii</taxon>
        <taxon>Neopterygii</taxon>
        <taxon>Teleostei</taxon>
        <taxon>Anguilliformes</taxon>
        <taxon>Anguillidae</taxon>
        <taxon>Anguilla</taxon>
    </lineage>
</organism>
<protein>
    <submittedName>
        <fullName evidence="1">Uncharacterized protein</fullName>
    </submittedName>
</protein>
<accession>A0A0E9SHR9</accession>
<name>A0A0E9SHR9_ANGAN</name>
<reference evidence="1" key="1">
    <citation type="submission" date="2014-11" db="EMBL/GenBank/DDBJ databases">
        <authorList>
            <person name="Amaro Gonzalez C."/>
        </authorList>
    </citation>
    <scope>NUCLEOTIDE SEQUENCE</scope>
</reference>
<dbReference type="EMBL" id="GBXM01068514">
    <property type="protein sequence ID" value="JAH40063.1"/>
    <property type="molecule type" value="Transcribed_RNA"/>
</dbReference>
<reference evidence="1" key="2">
    <citation type="journal article" date="2015" name="Fish Shellfish Immunol.">
        <title>Early steps in the European eel (Anguilla anguilla)-Vibrio vulnificus interaction in the gills: Role of the RtxA13 toxin.</title>
        <authorList>
            <person name="Callol A."/>
            <person name="Pajuelo D."/>
            <person name="Ebbesson L."/>
            <person name="Teles M."/>
            <person name="MacKenzie S."/>
            <person name="Amaro C."/>
        </authorList>
    </citation>
    <scope>NUCLEOTIDE SEQUENCE</scope>
</reference>
<dbReference type="AlphaFoldDB" id="A0A0E9SHR9"/>